<evidence type="ECO:0000313" key="1">
    <source>
        <dbReference type="EMBL" id="CUG55709.1"/>
    </source>
</evidence>
<protein>
    <submittedName>
        <fullName evidence="1">Uncharacterized protein</fullName>
    </submittedName>
</protein>
<accession>A0A0S4J7D9</accession>
<keyword evidence="2" id="KW-1185">Reference proteome</keyword>
<name>A0A0S4J7D9_BODSA</name>
<dbReference type="Proteomes" id="UP000051952">
    <property type="component" value="Unassembled WGS sequence"/>
</dbReference>
<organism evidence="1 2">
    <name type="scientific">Bodo saltans</name>
    <name type="common">Flagellated protozoan</name>
    <dbReference type="NCBI Taxonomy" id="75058"/>
    <lineage>
        <taxon>Eukaryota</taxon>
        <taxon>Discoba</taxon>
        <taxon>Euglenozoa</taxon>
        <taxon>Kinetoplastea</taxon>
        <taxon>Metakinetoplastina</taxon>
        <taxon>Eubodonida</taxon>
        <taxon>Bodonidae</taxon>
        <taxon>Bodo</taxon>
    </lineage>
</organism>
<sequence>MVRNVIAAVDATISKHLMGDIVSPHNSKTSSAQQRKPLVTAAHWDVAPFPAAQRLLGIAPLPSSTATPSPFSSQHDVGSTPCDVALIVMVKDAVADIFFGAQTILDASDDLGRRVRRFLTPGATALAEKPKGDESEGGALQVDVAKMLAMGKSLMTKGQAVYAEKFFVKALGVLDAIGNDELLARTLSSDDNFLLSLADCLAWVLMSQLVQGKNIEHNAAADRLEAEHGPLVGLTPYPTNGDVQRALSARKLFRFAPAAWSPELCSVKTLSALLAATPSDHKSRSLLVITLFLSNDVERCLTEALKLQVLGHDFGAIALSAVSDFLGADHELVQRLGWKS</sequence>
<gene>
    <name evidence="1" type="ORF">BSAL_81270</name>
</gene>
<evidence type="ECO:0000313" key="2">
    <source>
        <dbReference type="Proteomes" id="UP000051952"/>
    </source>
</evidence>
<reference evidence="2" key="1">
    <citation type="submission" date="2015-09" db="EMBL/GenBank/DDBJ databases">
        <authorList>
            <consortium name="Pathogen Informatics"/>
        </authorList>
    </citation>
    <scope>NUCLEOTIDE SEQUENCE [LARGE SCALE GENOMIC DNA]</scope>
    <source>
        <strain evidence="2">Lake Konstanz</strain>
    </source>
</reference>
<proteinExistence type="predicted"/>
<dbReference type="AlphaFoldDB" id="A0A0S4J7D9"/>
<dbReference type="VEuPathDB" id="TriTrypDB:BSAL_81270"/>
<dbReference type="OrthoDB" id="243549at2759"/>
<dbReference type="EMBL" id="CYKH01000871">
    <property type="protein sequence ID" value="CUG55709.1"/>
    <property type="molecule type" value="Genomic_DNA"/>
</dbReference>